<name>A0AAD0J1Q5_9BURK</name>
<dbReference type="EMBL" id="CP021068">
    <property type="protein sequence ID" value="AWG30467.1"/>
    <property type="molecule type" value="Genomic_DNA"/>
</dbReference>
<protein>
    <submittedName>
        <fullName evidence="1">Uncharacterized protein</fullName>
    </submittedName>
</protein>
<evidence type="ECO:0000313" key="2">
    <source>
        <dbReference type="Proteomes" id="UP000244809"/>
    </source>
</evidence>
<organism evidence="1 2">
    <name type="scientific">Burkholderia cenocepacia</name>
    <dbReference type="NCBI Taxonomy" id="95486"/>
    <lineage>
        <taxon>Bacteria</taxon>
        <taxon>Pseudomonadati</taxon>
        <taxon>Pseudomonadota</taxon>
        <taxon>Betaproteobacteria</taxon>
        <taxon>Burkholderiales</taxon>
        <taxon>Burkholderiaceae</taxon>
        <taxon>Burkholderia</taxon>
        <taxon>Burkholderia cepacia complex</taxon>
    </lineage>
</organism>
<dbReference type="Proteomes" id="UP000244809">
    <property type="component" value="Chromosome 2"/>
</dbReference>
<accession>A0AAD0J1Q5</accession>
<reference evidence="1 2" key="1">
    <citation type="submission" date="2017-04" db="EMBL/GenBank/DDBJ databases">
        <title>Complete genome sequence of Burkholderia cenocepacia PC184 Midwest clone.</title>
        <authorList>
            <person name="Mulks M.H."/>
            <person name="Cooper V.S."/>
        </authorList>
    </citation>
    <scope>NUCLEOTIDE SEQUENCE [LARGE SCALE GENOMIC DNA]</scope>
    <source>
        <strain evidence="1 2">PC184 Mulks</strain>
    </source>
</reference>
<sequence length="101" mass="11037">MFARPTMKLELSIDSRPLHVELDDVIAGLLAARLGLSPDGDHRGAIGRYLGDAAGPWTLDDDHMRKRVMRRLILDIADPTLVIQYLMADQTDQAGPGETGA</sequence>
<dbReference type="AlphaFoldDB" id="A0AAD0J1Q5"/>
<evidence type="ECO:0000313" key="1">
    <source>
        <dbReference type="EMBL" id="AWG30467.1"/>
    </source>
</evidence>
<gene>
    <name evidence="1" type="ORF">B9Z07_14325</name>
</gene>
<proteinExistence type="predicted"/>